<feature type="coiled-coil region" evidence="4">
    <location>
        <begin position="313"/>
        <end position="347"/>
    </location>
</feature>
<dbReference type="PANTHER" id="PTHR32182:SF0">
    <property type="entry name" value="DNA REPLICATION AND REPAIR PROTEIN RECF"/>
    <property type="match status" value="1"/>
</dbReference>
<evidence type="ECO:0000256" key="4">
    <source>
        <dbReference type="SAM" id="Coils"/>
    </source>
</evidence>
<dbReference type="GO" id="GO:0006302">
    <property type="term" value="P:double-strand break repair"/>
    <property type="evidence" value="ECO:0007669"/>
    <property type="project" value="TreeGrafter"/>
</dbReference>
<evidence type="ECO:0000313" key="8">
    <source>
        <dbReference type="Proteomes" id="UP000288246"/>
    </source>
</evidence>
<feature type="coiled-coil region" evidence="4">
    <location>
        <begin position="913"/>
        <end position="982"/>
    </location>
</feature>
<dbReference type="PANTHER" id="PTHR32182">
    <property type="entry name" value="DNA REPLICATION AND REPAIR PROTEIN RECF"/>
    <property type="match status" value="1"/>
</dbReference>
<keyword evidence="8" id="KW-1185">Reference proteome</keyword>
<name>A0A401UX98_9CELL</name>
<evidence type="ECO:0000259" key="6">
    <source>
        <dbReference type="SMART" id="SM00382"/>
    </source>
</evidence>
<evidence type="ECO:0000256" key="2">
    <source>
        <dbReference type="ARBA" id="ARBA00023204"/>
    </source>
</evidence>
<comment type="caution">
    <text evidence="7">The sequence shown here is derived from an EMBL/GenBank/DDBJ whole genome shotgun (WGS) entry which is preliminary data.</text>
</comment>
<dbReference type="GO" id="GO:0009432">
    <property type="term" value="P:SOS response"/>
    <property type="evidence" value="ECO:0007669"/>
    <property type="project" value="UniProtKB-KW"/>
</dbReference>
<organism evidence="7 8">
    <name type="scientific">Cellulomonas algicola</name>
    <dbReference type="NCBI Taxonomy" id="2071633"/>
    <lineage>
        <taxon>Bacteria</taxon>
        <taxon>Bacillati</taxon>
        <taxon>Actinomycetota</taxon>
        <taxon>Actinomycetes</taxon>
        <taxon>Micrococcales</taxon>
        <taxon>Cellulomonadaceae</taxon>
        <taxon>Cellulomonas</taxon>
    </lineage>
</organism>
<dbReference type="GO" id="GO:0000731">
    <property type="term" value="P:DNA synthesis involved in DNA repair"/>
    <property type="evidence" value="ECO:0007669"/>
    <property type="project" value="TreeGrafter"/>
</dbReference>
<evidence type="ECO:0000256" key="1">
    <source>
        <dbReference type="ARBA" id="ARBA00022763"/>
    </source>
</evidence>
<keyword evidence="1" id="KW-0227">DNA damage</keyword>
<evidence type="ECO:0000256" key="3">
    <source>
        <dbReference type="ARBA" id="ARBA00023236"/>
    </source>
</evidence>
<dbReference type="RefSeq" id="WP_124341817.1">
    <property type="nucleotide sequence ID" value="NZ_BHYL01000059.1"/>
</dbReference>
<feature type="region of interest" description="Disordered" evidence="5">
    <location>
        <begin position="596"/>
        <end position="634"/>
    </location>
</feature>
<dbReference type="EMBL" id="BHYL01000059">
    <property type="protein sequence ID" value="GCD19278.1"/>
    <property type="molecule type" value="Genomic_DNA"/>
</dbReference>
<dbReference type="SUPFAM" id="SSF52540">
    <property type="entry name" value="P-loop containing nucleoside triphosphate hydrolases"/>
    <property type="match status" value="1"/>
</dbReference>
<accession>A0A401UX98</accession>
<protein>
    <recommendedName>
        <fullName evidence="6">AAA+ ATPase domain-containing protein</fullName>
    </recommendedName>
</protein>
<reference evidence="7 8" key="1">
    <citation type="submission" date="2018-11" db="EMBL/GenBank/DDBJ databases">
        <title>Draft genome sequence of Cellulomonas takizawaensis strain TKZ-21.</title>
        <authorList>
            <person name="Yamamura H."/>
            <person name="Hayashi T."/>
            <person name="Hamada M."/>
            <person name="Serisawa Y."/>
            <person name="Matsuyama K."/>
            <person name="Nakagawa Y."/>
            <person name="Otoguro M."/>
            <person name="Yanagida F."/>
            <person name="Hayakawa M."/>
        </authorList>
    </citation>
    <scope>NUCLEOTIDE SEQUENCE [LARGE SCALE GENOMIC DNA]</scope>
    <source>
        <strain evidence="7 8">TKZ-21</strain>
    </source>
</reference>
<keyword evidence="2" id="KW-0234">DNA repair</keyword>
<evidence type="ECO:0000256" key="5">
    <source>
        <dbReference type="SAM" id="MobiDB-lite"/>
    </source>
</evidence>
<evidence type="ECO:0000313" key="7">
    <source>
        <dbReference type="EMBL" id="GCD19278.1"/>
    </source>
</evidence>
<gene>
    <name evidence="7" type="ORF">CTKZ_08400</name>
</gene>
<dbReference type="InterPro" id="IPR003593">
    <property type="entry name" value="AAA+_ATPase"/>
</dbReference>
<dbReference type="SMART" id="SM00382">
    <property type="entry name" value="AAA"/>
    <property type="match status" value="1"/>
</dbReference>
<dbReference type="Gene3D" id="3.40.1140.10">
    <property type="match status" value="1"/>
</dbReference>
<feature type="domain" description="AAA+ ATPase" evidence="6">
    <location>
        <begin position="49"/>
        <end position="459"/>
    </location>
</feature>
<sequence length="1375" mass="147333">MSLEIDPDLFEKYVTLPSGDPERFDRRWHLTGAGVDNVWDFGPMTLSAPSGRILLRGPNGTGKTTLLEALMTYLYDLDANQLRAGRNRTTTLSLLMGGTRADRKGKKQYGYAWLTFTSPGAEQTLSFGVRMQYSEKSSPAVVVYPFVVPGVPGRGHDLELTTSAGEALGLDTFREAVQRLGGTVWDRNEHDSYVAHLGNTVLDGASVEQVKAMTARLRIVRNPALLANTNHREAADALRAALPTVASQVIADTASALDASKATREAYELEQRNADDLVRFSDTWANRMSTVAAERARLARTAVSDLKRATRSLAEAKTKDKSARDAVEAAQREITNLEEHIAEDEARHSVLIASEAYKDSERIAGLAIQADSARRLAGAALTAARSAISTVNKQAARLIRQSNSAAAELTHAVASAQNADPHAAGANVTVGLTTAPIGDVGDATLDHISDVILDADPKTLREAADDWARRANQAEVDAERASLALTDFEDVETADATAGAAERDAAQLAAQADDAARHLSQAVKDTQAAQTALAANLREWAQDNVDLIAPHAEQAGWGTQDVDELTSMEPSAAHQQVAAWLTYSQTRAATLAAGLRARASGEDDARQRALDDADERDRQAQEFEDGKLTDLPRPAWADARPQDELLGAALTWAPDIIMSSDERDAVEWALGSAGVLGAHLIPDGAQAGSWTVRTDQPPVHPNLAAVLGVDPNHPQAATAAAVLERIGFDDLDTAGLVITRDGHFRSGPMVAAAPSPVPTAQFVGAHARRTAALARAAELRAEALHLRAQAATHASNARDLTGKARQVERRIEQAPTLTALVAAEARRAASASAHSALSARAHSRSLEAEQLREAATGALRLWVGRTEAAGLPASKPALVALRVSGESTARALRAAGQPIPRLLDTFTDLLTEAADAQERRREAVELIDEARTTHGEAHTCAIRHEQARSQIGIAADAARQEVQRLEQELRSLATKLTGARTTKAERDVQAGSATALLAAAEAKVTEAEPAVQKTMADVRAALAVAGVARAVLPTTRAGTDVDDDTLLAALETATQDRPQTSGVVLRNARDVARAALQGTWQIDNSEDHGVETYVVTFDSHPYTPHQAATLAMQRRERAQRAVNEQEREALETFVLGTLPKAISVAWTTMRDWVNDVNKMMARTTASSGVGVQIRVDIKDHDVLGDAVWTVYQLACRKSVHERTDQESETLRDALDQLIRSNDGATLEEQVLNAVDVRSWVSVHYVITRNNQEPTRWSNRIGVSTGEARLITLAPMVAAAAAAYDKLGPAAARVLVLDEVPAEVDPHGRGGLARYIAELDLDLVCTSFGWDGAPGATDGVDAWDLERASDGTVIETRSVLRGTELLNGDPDSWMLS</sequence>
<dbReference type="Proteomes" id="UP000288246">
    <property type="component" value="Unassembled WGS sequence"/>
</dbReference>
<dbReference type="OrthoDB" id="8527901at2"/>
<keyword evidence="4" id="KW-0175">Coiled coil</keyword>
<dbReference type="Pfam" id="PF13558">
    <property type="entry name" value="SbcC_Walker_B"/>
    <property type="match status" value="1"/>
</dbReference>
<proteinExistence type="predicted"/>
<keyword evidence="3" id="KW-0742">SOS response</keyword>
<feature type="compositionally biased region" description="Basic and acidic residues" evidence="5">
    <location>
        <begin position="599"/>
        <end position="630"/>
    </location>
</feature>
<dbReference type="InterPro" id="IPR027417">
    <property type="entry name" value="P-loop_NTPase"/>
</dbReference>